<protein>
    <submittedName>
        <fullName evidence="1">Uncharacterized protein</fullName>
    </submittedName>
</protein>
<dbReference type="AlphaFoldDB" id="A0A8J5N7G5"/>
<sequence>MNLGTRLRILEELSGLLRGALLVPRAKQPGPCDASKRVGEPGPTFLYPTPSNPSWSCFTSSYKKRLLDPLVTFLLAPLGTKTVGVGRFYGSTQSHLAGLLLGLW</sequence>
<evidence type="ECO:0000313" key="2">
    <source>
        <dbReference type="Proteomes" id="UP000747542"/>
    </source>
</evidence>
<evidence type="ECO:0000313" key="1">
    <source>
        <dbReference type="EMBL" id="KAG7174610.1"/>
    </source>
</evidence>
<proteinExistence type="predicted"/>
<dbReference type="EMBL" id="JAHLQT010007499">
    <property type="protein sequence ID" value="KAG7174610.1"/>
    <property type="molecule type" value="Genomic_DNA"/>
</dbReference>
<keyword evidence="2" id="KW-1185">Reference proteome</keyword>
<accession>A0A8J5N7G5</accession>
<name>A0A8J5N7G5_HOMAM</name>
<dbReference type="Proteomes" id="UP000747542">
    <property type="component" value="Unassembled WGS sequence"/>
</dbReference>
<comment type="caution">
    <text evidence="1">The sequence shown here is derived from an EMBL/GenBank/DDBJ whole genome shotgun (WGS) entry which is preliminary data.</text>
</comment>
<reference evidence="1" key="1">
    <citation type="journal article" date="2021" name="Sci. Adv.">
        <title>The American lobster genome reveals insights on longevity, neural, and immune adaptations.</title>
        <authorList>
            <person name="Polinski J.M."/>
            <person name="Zimin A.V."/>
            <person name="Clark K.F."/>
            <person name="Kohn A.B."/>
            <person name="Sadowski N."/>
            <person name="Timp W."/>
            <person name="Ptitsyn A."/>
            <person name="Khanna P."/>
            <person name="Romanova D.Y."/>
            <person name="Williams P."/>
            <person name="Greenwood S.J."/>
            <person name="Moroz L.L."/>
            <person name="Walt D.R."/>
            <person name="Bodnar A.G."/>
        </authorList>
    </citation>
    <scope>NUCLEOTIDE SEQUENCE</scope>
    <source>
        <strain evidence="1">GMGI-L3</strain>
    </source>
</reference>
<organism evidence="1 2">
    <name type="scientific">Homarus americanus</name>
    <name type="common">American lobster</name>
    <dbReference type="NCBI Taxonomy" id="6706"/>
    <lineage>
        <taxon>Eukaryota</taxon>
        <taxon>Metazoa</taxon>
        <taxon>Ecdysozoa</taxon>
        <taxon>Arthropoda</taxon>
        <taxon>Crustacea</taxon>
        <taxon>Multicrustacea</taxon>
        <taxon>Malacostraca</taxon>
        <taxon>Eumalacostraca</taxon>
        <taxon>Eucarida</taxon>
        <taxon>Decapoda</taxon>
        <taxon>Pleocyemata</taxon>
        <taxon>Astacidea</taxon>
        <taxon>Nephropoidea</taxon>
        <taxon>Nephropidae</taxon>
        <taxon>Homarus</taxon>
    </lineage>
</organism>
<gene>
    <name evidence="1" type="ORF">Hamer_G015739</name>
</gene>